<name>A0AAE0TLF4_9BIVA</name>
<organism evidence="1 2">
    <name type="scientific">Potamilus streckersoni</name>
    <dbReference type="NCBI Taxonomy" id="2493646"/>
    <lineage>
        <taxon>Eukaryota</taxon>
        <taxon>Metazoa</taxon>
        <taxon>Spiralia</taxon>
        <taxon>Lophotrochozoa</taxon>
        <taxon>Mollusca</taxon>
        <taxon>Bivalvia</taxon>
        <taxon>Autobranchia</taxon>
        <taxon>Heteroconchia</taxon>
        <taxon>Palaeoheterodonta</taxon>
        <taxon>Unionida</taxon>
        <taxon>Unionoidea</taxon>
        <taxon>Unionidae</taxon>
        <taxon>Ambleminae</taxon>
        <taxon>Lampsilini</taxon>
        <taxon>Potamilus</taxon>
    </lineage>
</organism>
<comment type="caution">
    <text evidence="1">The sequence shown here is derived from an EMBL/GenBank/DDBJ whole genome shotgun (WGS) entry which is preliminary data.</text>
</comment>
<proteinExistence type="predicted"/>
<sequence length="1333" mass="150784">MDPSVSPLNLSTEEGIISVQTESTIKAVQERRKLVADLRYNEDEDKGSSSEGDTALARINGGLENSSNGACVRVDHENTITTHEETHRTFKVLGFRRRDVRTRDVLMMQLKKILHDTSRIGMMWEDVQENLRTTEEISRNVQELQIDHDTLQKSHEEERQCRTKAELDMKEEIQKIRLELDLLDSKIEEKGKKAMLSELGIREEMQNIHKDLKQEEIETRKENQVNLAEIGKNTANLDSIREETKITSITTVEFSKTLLKIQAGLEALQKKIFDETLRRQTFEQEVFFEIQRLKQDFQNEDTQTRQEMRRNFMDVDKSLSRLDNIQQDTKTTLETVAVLAESLQSVHAELQKYRNKFVEESSQRRKADKMAKEELEHLHKEVTDEMALIRTESQINLDLSKRIASRVDSIEKETNLISATNKEVLNCMHILKSDFEGLHAKVDEDKKVTIQNDSALMEQMHEICNVLNGMQSVLVEEKEQRRLLEMDMKIDMTELNKGIESVSRKIDEETGKRAKTEKHIKLELEKIPQGLKDIYKRIGCQGAANTNLDMSPVNQNNFHDIRMPEERIEHMHHPYLKTIQEELEETRPCSDTDHTDPQNKEVGDIEEIDPGSLEAKFMDHIKRADFNGIQALLEKGYIPPLDIMQHVIDLHGHRRPIRFVLSKMAKSLLLQIPEADKVWAGYDALLQNTPIFVVSVDNDVDLSNVTTIDSFGDYSSVIHRNRNTHDPLEDVPGTHLQMRHINQVLNLIPISQFKMLLQEHSNLLYFGLENYHHLGTRLMCSVDKSDRTNLVLLVYVPLKGIIPVGEFEFPSEICNVPVKVRNASYPSSLDEIAPMARMLMTQILMKFVKEQDSAATMALLERGLVPNSEFLQEEILVQGHCKGLAMLLSEMASYFASCISEQCTAWAGYRHQKAEKPVFCIILENESKTVAKETLPMAFQSYDCIIRHKNMVSNEDKIVQQAVTEYGKQIPSEEVEKMHQCIAKNSESLLSCHSNITGIGLCSFRSIGYGTDKARLIEETCIVLSVTVKGLIPFGEYKFPSVIDGIAVDVREGGFVLFSGLKAQAYYQHVRMGCAISINPSSFGTLGGFVDLPRGSIGCITSAHCFMPIDESSKSDDGSMDGLELYDEINRNCIISQAVYQPDATVEASEFGKVSRIALKSGDAERSGVDAALIEITDPERTPDSGLFPDTDSLSLESQMIFDTGFLGENKDILGNGDEVIMFGSSSGIRRGRLRQGKVIVRRNKISTGPIPSTMFNQYEVHPVSGERFATDGDSGALVFHGSQGNLKNLRAIGMVIGGTLSNNTVVTPIRDIFKALELECEQFKMFPALDTE</sequence>
<keyword evidence="2" id="KW-1185">Reference proteome</keyword>
<reference evidence="1" key="2">
    <citation type="journal article" date="2021" name="Genome Biol. Evol.">
        <title>Developing a high-quality reference genome for a parasitic bivalve with doubly uniparental inheritance (Bivalvia: Unionida).</title>
        <authorList>
            <person name="Smith C.H."/>
        </authorList>
    </citation>
    <scope>NUCLEOTIDE SEQUENCE</scope>
    <source>
        <strain evidence="1">CHS0354</strain>
        <tissue evidence="1">Mantle</tissue>
    </source>
</reference>
<accession>A0AAE0TLF4</accession>
<evidence type="ECO:0000313" key="1">
    <source>
        <dbReference type="EMBL" id="KAK3612108.1"/>
    </source>
</evidence>
<reference evidence="1" key="1">
    <citation type="journal article" date="2021" name="Genome Biol. Evol.">
        <title>A High-Quality Reference Genome for a Parasitic Bivalve with Doubly Uniparental Inheritance (Bivalvia: Unionida).</title>
        <authorList>
            <person name="Smith C.H."/>
        </authorList>
    </citation>
    <scope>NUCLEOTIDE SEQUENCE</scope>
    <source>
        <strain evidence="1">CHS0354</strain>
    </source>
</reference>
<dbReference type="Proteomes" id="UP001195483">
    <property type="component" value="Unassembled WGS sequence"/>
</dbReference>
<evidence type="ECO:0000313" key="2">
    <source>
        <dbReference type="Proteomes" id="UP001195483"/>
    </source>
</evidence>
<dbReference type="EMBL" id="JAEAOA010001867">
    <property type="protein sequence ID" value="KAK3612108.1"/>
    <property type="molecule type" value="Genomic_DNA"/>
</dbReference>
<gene>
    <name evidence="1" type="ORF">CHS0354_031179</name>
</gene>
<protein>
    <submittedName>
        <fullName evidence="1">Uncharacterized protein</fullName>
    </submittedName>
</protein>
<reference evidence="1" key="3">
    <citation type="submission" date="2023-05" db="EMBL/GenBank/DDBJ databases">
        <authorList>
            <person name="Smith C.H."/>
        </authorList>
    </citation>
    <scope>NUCLEOTIDE SEQUENCE</scope>
    <source>
        <strain evidence="1">CHS0354</strain>
        <tissue evidence="1">Mantle</tissue>
    </source>
</reference>